<accession>A0ACC0KVR0</accession>
<reference evidence="1 2" key="1">
    <citation type="journal article" date="2022" name="Genome Biol. Evol.">
        <title>The Spruce Budworm Genome: Reconstructing the Evolutionary History of Antifreeze Proteins.</title>
        <authorList>
            <person name="Beliveau C."/>
            <person name="Gagne P."/>
            <person name="Picq S."/>
            <person name="Vernygora O."/>
            <person name="Keeling C.I."/>
            <person name="Pinkney K."/>
            <person name="Doucet D."/>
            <person name="Wen F."/>
            <person name="Johnston J.S."/>
            <person name="Maaroufi H."/>
            <person name="Boyle B."/>
            <person name="Laroche J."/>
            <person name="Dewar K."/>
            <person name="Juretic N."/>
            <person name="Blackburn G."/>
            <person name="Nisole A."/>
            <person name="Brunet B."/>
            <person name="Brandao M."/>
            <person name="Lumley L."/>
            <person name="Duan J."/>
            <person name="Quan G."/>
            <person name="Lucarotti C.J."/>
            <person name="Roe A.D."/>
            <person name="Sperling F.A.H."/>
            <person name="Levesque R.C."/>
            <person name="Cusson M."/>
        </authorList>
    </citation>
    <scope>NUCLEOTIDE SEQUENCE [LARGE SCALE GENOMIC DNA]</scope>
    <source>
        <strain evidence="1">Glfc:IPQL:Cfum</strain>
    </source>
</reference>
<comment type="caution">
    <text evidence="1">The sequence shown here is derived from an EMBL/GenBank/DDBJ whole genome shotgun (WGS) entry which is preliminary data.</text>
</comment>
<protein>
    <submittedName>
        <fullName evidence="1">Uncharacterized protein</fullName>
    </submittedName>
</protein>
<sequence>MDGLIIGAALNLFHSDVDWKYNSDPQQYACLGAVNRKCYWPRGKMLGGTGSFNNMVYFRGNPADYNRWSALGNTGWSYEEVLPYFKKSEKILDPHIPEEEKIKYHYKYGPLPVSKHRGHNHLSDELLEAFRYIGIPTYEDLSGKHTVGALKTLALVLHVGTAKMGPLEDKTSVVSPELKVHGIRNLRIIDASIMPIITGGNINTPTIMIAEKGSDMIKQDWSSQWKK</sequence>
<evidence type="ECO:0000313" key="1">
    <source>
        <dbReference type="EMBL" id="KAI8440395.1"/>
    </source>
</evidence>
<dbReference type="Proteomes" id="UP001064048">
    <property type="component" value="Chromosome 2"/>
</dbReference>
<dbReference type="EMBL" id="CM046102">
    <property type="protein sequence ID" value="KAI8440395.1"/>
    <property type="molecule type" value="Genomic_DNA"/>
</dbReference>
<keyword evidence="2" id="KW-1185">Reference proteome</keyword>
<evidence type="ECO:0000313" key="2">
    <source>
        <dbReference type="Proteomes" id="UP001064048"/>
    </source>
</evidence>
<organism evidence="1 2">
    <name type="scientific">Choristoneura fumiferana</name>
    <name type="common">Spruce budworm moth</name>
    <name type="synonym">Archips fumiferana</name>
    <dbReference type="NCBI Taxonomy" id="7141"/>
    <lineage>
        <taxon>Eukaryota</taxon>
        <taxon>Metazoa</taxon>
        <taxon>Ecdysozoa</taxon>
        <taxon>Arthropoda</taxon>
        <taxon>Hexapoda</taxon>
        <taxon>Insecta</taxon>
        <taxon>Pterygota</taxon>
        <taxon>Neoptera</taxon>
        <taxon>Endopterygota</taxon>
        <taxon>Lepidoptera</taxon>
        <taxon>Glossata</taxon>
        <taxon>Ditrysia</taxon>
        <taxon>Tortricoidea</taxon>
        <taxon>Tortricidae</taxon>
        <taxon>Tortricinae</taxon>
        <taxon>Choristoneura</taxon>
    </lineage>
</organism>
<gene>
    <name evidence="1" type="ORF">MSG28_001722</name>
</gene>
<proteinExistence type="predicted"/>
<name>A0ACC0KVR0_CHOFU</name>